<dbReference type="Proteomes" id="UP000524404">
    <property type="component" value="Unassembled WGS sequence"/>
</dbReference>
<keyword evidence="1" id="KW-0175">Coiled coil</keyword>
<evidence type="ECO:0000313" key="4">
    <source>
        <dbReference type="EMBL" id="MBB6001609.1"/>
    </source>
</evidence>
<dbReference type="PANTHER" id="PTHR34220">
    <property type="entry name" value="SENSOR HISTIDINE KINASE YPDA"/>
    <property type="match status" value="1"/>
</dbReference>
<accession>A0A841EJN2</accession>
<comment type="caution">
    <text evidence="4">The sequence shown here is derived from an EMBL/GenBank/DDBJ whole genome shotgun (WGS) entry which is preliminary data.</text>
</comment>
<dbReference type="RefSeq" id="WP_184128935.1">
    <property type="nucleotide sequence ID" value="NZ_JACHKT010000001.1"/>
</dbReference>
<protein>
    <submittedName>
        <fullName evidence="4">Sensor histidine kinase YesM</fullName>
    </submittedName>
</protein>
<keyword evidence="2" id="KW-1133">Transmembrane helix</keyword>
<feature type="transmembrane region" description="Helical" evidence="2">
    <location>
        <begin position="12"/>
        <end position="29"/>
    </location>
</feature>
<sequence length="350" mass="40916">MTKINLTKYQVVFLHIAFWAFMLALPFLLQPQSTEPIKAIIRRPPLIPRVSITTFFAIFTLLNIPFFYLNSNFLIPKILKTKGIWWYLLSITCLIASVFFLNAIVKTVFFQAKFTPRTGFTFQILFFLAISTSYRIVSDSLEDEKFKKEQENERLKSELSFLRSQISPHFIFNVLNSIVSLSRRKPEKVEPVVVKLSDLMRYMLYESDDAMVTLGREAQYLRAYIELQQLRFGDDIDINFEVGNLDKNQTIEPMLLIPFVENSFKHGVGMIQNPTIDITLTTQKNSLTFEVRNKVNRQFIEKKDEASGIGLANVKRRLELLYPENHQLIIKNQDDYYKIKLVIIRKDELS</sequence>
<dbReference type="InterPro" id="IPR010559">
    <property type="entry name" value="Sig_transdc_His_kin_internal"/>
</dbReference>
<dbReference type="Gene3D" id="3.30.565.10">
    <property type="entry name" value="Histidine kinase-like ATPase, C-terminal domain"/>
    <property type="match status" value="1"/>
</dbReference>
<evidence type="ECO:0000256" key="2">
    <source>
        <dbReference type="SAM" id="Phobius"/>
    </source>
</evidence>
<dbReference type="AlphaFoldDB" id="A0A841EJN2"/>
<evidence type="ECO:0000313" key="5">
    <source>
        <dbReference type="Proteomes" id="UP000524404"/>
    </source>
</evidence>
<evidence type="ECO:0000256" key="1">
    <source>
        <dbReference type="SAM" id="Coils"/>
    </source>
</evidence>
<keyword evidence="5" id="KW-1185">Reference proteome</keyword>
<proteinExistence type="predicted"/>
<evidence type="ECO:0000259" key="3">
    <source>
        <dbReference type="Pfam" id="PF06580"/>
    </source>
</evidence>
<keyword evidence="4" id="KW-0808">Transferase</keyword>
<dbReference type="InterPro" id="IPR050640">
    <property type="entry name" value="Bact_2-comp_sensor_kinase"/>
</dbReference>
<dbReference type="SUPFAM" id="SSF55874">
    <property type="entry name" value="ATPase domain of HSP90 chaperone/DNA topoisomerase II/histidine kinase"/>
    <property type="match status" value="1"/>
</dbReference>
<feature type="transmembrane region" description="Helical" evidence="2">
    <location>
        <begin position="50"/>
        <end position="69"/>
    </location>
</feature>
<reference evidence="4 5" key="1">
    <citation type="submission" date="2020-08" db="EMBL/GenBank/DDBJ databases">
        <title>Functional genomics of gut bacteria from endangered species of beetles.</title>
        <authorList>
            <person name="Carlos-Shanley C."/>
        </authorList>
    </citation>
    <scope>NUCLEOTIDE SEQUENCE [LARGE SCALE GENOMIC DNA]</scope>
    <source>
        <strain evidence="4 5">S00070</strain>
    </source>
</reference>
<dbReference type="EMBL" id="JACHKT010000001">
    <property type="protein sequence ID" value="MBB6001609.1"/>
    <property type="molecule type" value="Genomic_DNA"/>
</dbReference>
<feature type="domain" description="Signal transduction histidine kinase internal region" evidence="3">
    <location>
        <begin position="158"/>
        <end position="235"/>
    </location>
</feature>
<dbReference type="Pfam" id="PF06580">
    <property type="entry name" value="His_kinase"/>
    <property type="match status" value="1"/>
</dbReference>
<keyword evidence="2" id="KW-0472">Membrane</keyword>
<feature type="transmembrane region" description="Helical" evidence="2">
    <location>
        <begin position="117"/>
        <end position="137"/>
    </location>
</feature>
<name>A0A841EJN2_9BACT</name>
<dbReference type="InterPro" id="IPR036890">
    <property type="entry name" value="HATPase_C_sf"/>
</dbReference>
<organism evidence="4 5">
    <name type="scientific">Arcicella rosea</name>
    <dbReference type="NCBI Taxonomy" id="502909"/>
    <lineage>
        <taxon>Bacteria</taxon>
        <taxon>Pseudomonadati</taxon>
        <taxon>Bacteroidota</taxon>
        <taxon>Cytophagia</taxon>
        <taxon>Cytophagales</taxon>
        <taxon>Flectobacillaceae</taxon>
        <taxon>Arcicella</taxon>
    </lineage>
</organism>
<keyword evidence="4" id="KW-0418">Kinase</keyword>
<feature type="coiled-coil region" evidence="1">
    <location>
        <begin position="138"/>
        <end position="165"/>
    </location>
</feature>
<gene>
    <name evidence="4" type="ORF">HNP25_000248</name>
</gene>
<dbReference type="PANTHER" id="PTHR34220:SF7">
    <property type="entry name" value="SENSOR HISTIDINE KINASE YPDA"/>
    <property type="match status" value="1"/>
</dbReference>
<dbReference type="GO" id="GO:0000155">
    <property type="term" value="F:phosphorelay sensor kinase activity"/>
    <property type="evidence" value="ECO:0007669"/>
    <property type="project" value="InterPro"/>
</dbReference>
<dbReference type="GO" id="GO:0016020">
    <property type="term" value="C:membrane"/>
    <property type="evidence" value="ECO:0007669"/>
    <property type="project" value="InterPro"/>
</dbReference>
<feature type="transmembrane region" description="Helical" evidence="2">
    <location>
        <begin position="84"/>
        <end position="105"/>
    </location>
</feature>
<keyword evidence="2" id="KW-0812">Transmembrane</keyword>